<reference evidence="2" key="1">
    <citation type="journal article" date="2014" name="Front. Microbiol.">
        <title>High frequency of phylogenetically diverse reductive dehalogenase-homologous genes in deep subseafloor sedimentary metagenomes.</title>
        <authorList>
            <person name="Kawai M."/>
            <person name="Futagami T."/>
            <person name="Toyoda A."/>
            <person name="Takaki Y."/>
            <person name="Nishi S."/>
            <person name="Hori S."/>
            <person name="Arai W."/>
            <person name="Tsubouchi T."/>
            <person name="Morono Y."/>
            <person name="Uchiyama I."/>
            <person name="Ito T."/>
            <person name="Fujiyama A."/>
            <person name="Inagaki F."/>
            <person name="Takami H."/>
        </authorList>
    </citation>
    <scope>NUCLEOTIDE SEQUENCE</scope>
    <source>
        <strain evidence="2">Expedition CK06-06</strain>
    </source>
</reference>
<dbReference type="PANTHER" id="PTHR34819">
    <property type="entry name" value="LARGE CYSTEINE-RICH PERIPLASMIC PROTEIN OMCB"/>
    <property type="match status" value="1"/>
</dbReference>
<dbReference type="AlphaFoldDB" id="X0WFS8"/>
<dbReference type="InterPro" id="IPR051172">
    <property type="entry name" value="Chlamydia_OmcB"/>
</dbReference>
<protein>
    <recommendedName>
        <fullName evidence="1">DUF11 domain-containing protein</fullName>
    </recommendedName>
</protein>
<dbReference type="InterPro" id="IPR001434">
    <property type="entry name" value="OmcB-like_DUF11"/>
</dbReference>
<organism evidence="2">
    <name type="scientific">marine sediment metagenome</name>
    <dbReference type="NCBI Taxonomy" id="412755"/>
    <lineage>
        <taxon>unclassified sequences</taxon>
        <taxon>metagenomes</taxon>
        <taxon>ecological metagenomes</taxon>
    </lineage>
</organism>
<dbReference type="Gene3D" id="2.60.40.10">
    <property type="entry name" value="Immunoglobulins"/>
    <property type="match status" value="1"/>
</dbReference>
<sequence length="262" mass="27151">NRGPDPATDIVLTDVLANGLTPIWAQPAQPLCGRQERTVSCDVGTLRAGDAATVTLDLSVGGTEEIVTGTHLAGVALDLPAFACAIDRDSTRPGVTCRLATLQPGANAQVRIGVGVDAQITGSLAHTATVEANEIEVNHSNNRATFTLTIGAAGPESVTASPTTTDLVLQSDGPSSIIAGQPFTYTFTITNRGALDATGVRFEDALPPATILNAYAPGLPLCEQRDDVLTCYLGDLDSNETITFTLVITGHAGRPVSNQMIM</sequence>
<name>X0WFS8_9ZZZZ</name>
<dbReference type="InterPro" id="IPR047589">
    <property type="entry name" value="DUF11_rpt"/>
</dbReference>
<dbReference type="InterPro" id="IPR013783">
    <property type="entry name" value="Ig-like_fold"/>
</dbReference>
<evidence type="ECO:0000313" key="2">
    <source>
        <dbReference type="EMBL" id="GAG23393.1"/>
    </source>
</evidence>
<comment type="caution">
    <text evidence="2">The sequence shown here is derived from an EMBL/GenBank/DDBJ whole genome shotgun (WGS) entry which is preliminary data.</text>
</comment>
<dbReference type="NCBIfam" id="TIGR01451">
    <property type="entry name" value="B_ant_repeat"/>
    <property type="match status" value="1"/>
</dbReference>
<feature type="domain" description="DUF11" evidence="1">
    <location>
        <begin position="1"/>
        <end position="67"/>
    </location>
</feature>
<proteinExistence type="predicted"/>
<gene>
    <name evidence="2" type="ORF">S01H1_47675</name>
</gene>
<evidence type="ECO:0000259" key="1">
    <source>
        <dbReference type="Pfam" id="PF01345"/>
    </source>
</evidence>
<dbReference type="EMBL" id="BARS01030573">
    <property type="protein sequence ID" value="GAG23393.1"/>
    <property type="molecule type" value="Genomic_DNA"/>
</dbReference>
<feature type="non-terminal residue" evidence="2">
    <location>
        <position position="262"/>
    </location>
</feature>
<accession>X0WFS8</accession>
<dbReference type="Pfam" id="PF01345">
    <property type="entry name" value="DUF11"/>
    <property type="match status" value="2"/>
</dbReference>
<feature type="domain" description="DUF11" evidence="1">
    <location>
        <begin position="174"/>
        <end position="258"/>
    </location>
</feature>
<feature type="non-terminal residue" evidence="2">
    <location>
        <position position="1"/>
    </location>
</feature>